<feature type="transmembrane region" description="Helical" evidence="2">
    <location>
        <begin position="43"/>
        <end position="63"/>
    </location>
</feature>
<dbReference type="EMBL" id="MN739100">
    <property type="protein sequence ID" value="QHS88576.1"/>
    <property type="molecule type" value="Genomic_DNA"/>
</dbReference>
<name>A0A6C0B8Z8_9ZZZZ</name>
<evidence type="ECO:0000259" key="3">
    <source>
        <dbReference type="PROSITE" id="PS51635"/>
    </source>
</evidence>
<dbReference type="GO" id="GO:0006629">
    <property type="term" value="P:lipid metabolic process"/>
    <property type="evidence" value="ECO:0007669"/>
    <property type="project" value="UniProtKB-KW"/>
</dbReference>
<keyword evidence="2" id="KW-0472">Membrane</keyword>
<dbReference type="SUPFAM" id="SSF52151">
    <property type="entry name" value="FabD/lysophospholipase-like"/>
    <property type="match status" value="1"/>
</dbReference>
<reference evidence="4" key="1">
    <citation type="journal article" date="2020" name="Nature">
        <title>Giant virus diversity and host interactions through global metagenomics.</title>
        <authorList>
            <person name="Schulz F."/>
            <person name="Roux S."/>
            <person name="Paez-Espino D."/>
            <person name="Jungbluth S."/>
            <person name="Walsh D.A."/>
            <person name="Denef V.J."/>
            <person name="McMahon K.D."/>
            <person name="Konstantinidis K.T."/>
            <person name="Eloe-Fadrosh E.A."/>
            <person name="Kyrpides N.C."/>
            <person name="Woyke T."/>
        </authorList>
    </citation>
    <scope>NUCLEOTIDE SEQUENCE</scope>
    <source>
        <strain evidence="4">GVMAG-M-3300010158-55</strain>
    </source>
</reference>
<organism evidence="4">
    <name type="scientific">viral metagenome</name>
    <dbReference type="NCBI Taxonomy" id="1070528"/>
    <lineage>
        <taxon>unclassified sequences</taxon>
        <taxon>metagenomes</taxon>
        <taxon>organismal metagenomes</taxon>
    </lineage>
</organism>
<dbReference type="Gene3D" id="3.40.1090.10">
    <property type="entry name" value="Cytosolic phospholipase A2 catalytic domain"/>
    <property type="match status" value="2"/>
</dbReference>
<dbReference type="PROSITE" id="PS51635">
    <property type="entry name" value="PNPLA"/>
    <property type="match status" value="1"/>
</dbReference>
<accession>A0A6C0B8Z8</accession>
<protein>
    <recommendedName>
        <fullName evidence="3">PNPLA domain-containing protein</fullName>
    </recommendedName>
</protein>
<sequence length="283" mass="32873">MYCTKMIEHLVMSGAGTNGLVQIGVLHYLLAHDYFVLSNIKSMYATSAGAIVCILLLIGVPICEIKDYIIQRPWEKFFDIQFQEKGIFQSCHLSDMVKPFMLAYDISDTYTLLDLYQKSGVDLHIFTTKINGMQCVDLNHTTFPTLTLSEAIQMTSSLPIVFTPVRYNNEYYIDGGFLNNCPLQSIQKQNYSSDTMLIIDIAQQCPLYTEESTMFEYIHILFLNTLDIVSSNTYNKSCMHEYKNYFLLDVESMFKSEVWLQFIQNIEYRQQLYDYGYTYVSRK</sequence>
<dbReference type="PANTHER" id="PTHR46394">
    <property type="entry name" value="ANNEXIN"/>
    <property type="match status" value="1"/>
</dbReference>
<evidence type="ECO:0000256" key="2">
    <source>
        <dbReference type="SAM" id="Phobius"/>
    </source>
</evidence>
<dbReference type="InterPro" id="IPR016035">
    <property type="entry name" value="Acyl_Trfase/lysoPLipase"/>
</dbReference>
<dbReference type="AlphaFoldDB" id="A0A6C0B8Z8"/>
<feature type="domain" description="PNPLA" evidence="3">
    <location>
        <begin position="10"/>
        <end position="187"/>
    </location>
</feature>
<feature type="transmembrane region" description="Helical" evidence="2">
    <location>
        <begin position="12"/>
        <end position="31"/>
    </location>
</feature>
<evidence type="ECO:0000256" key="1">
    <source>
        <dbReference type="ARBA" id="ARBA00023098"/>
    </source>
</evidence>
<dbReference type="InterPro" id="IPR002641">
    <property type="entry name" value="PNPLA_dom"/>
</dbReference>
<dbReference type="PANTHER" id="PTHR46394:SF1">
    <property type="entry name" value="PNPLA DOMAIN-CONTAINING PROTEIN"/>
    <property type="match status" value="1"/>
</dbReference>
<keyword evidence="2" id="KW-0812">Transmembrane</keyword>
<keyword evidence="1" id="KW-0443">Lipid metabolism</keyword>
<dbReference type="Pfam" id="PF01734">
    <property type="entry name" value="Patatin"/>
    <property type="match status" value="1"/>
</dbReference>
<dbReference type="InterPro" id="IPR052580">
    <property type="entry name" value="Lipid_Hydrolase"/>
</dbReference>
<evidence type="ECO:0000313" key="4">
    <source>
        <dbReference type="EMBL" id="QHS88576.1"/>
    </source>
</evidence>
<proteinExistence type="predicted"/>
<keyword evidence="2" id="KW-1133">Transmembrane helix</keyword>